<protein>
    <recommendedName>
        <fullName evidence="4">Divergent PAP2 family protein</fullName>
    </recommendedName>
</protein>
<evidence type="ECO:0008006" key="4">
    <source>
        <dbReference type="Google" id="ProtNLM"/>
    </source>
</evidence>
<evidence type="ECO:0000313" key="3">
    <source>
        <dbReference type="Proteomes" id="UP000214880"/>
    </source>
</evidence>
<dbReference type="PANTHER" id="PTHR31446">
    <property type="entry name" value="ACID PHOSPHATASE/VANADIUM-DEPENDENT HALOPEROXIDASE-RELATED PROTEIN"/>
    <property type="match status" value="1"/>
</dbReference>
<reference evidence="2 3" key="1">
    <citation type="submission" date="2016-10" db="EMBL/GenBank/DDBJ databases">
        <authorList>
            <person name="de Groot N.N."/>
        </authorList>
    </citation>
    <scope>NUCLEOTIDE SEQUENCE [LARGE SCALE GENOMIC DNA]</scope>
    <source>
        <strain evidence="2 3">DSM 1736</strain>
    </source>
</reference>
<name>A0A1G9KYT0_9FIRM</name>
<evidence type="ECO:0000256" key="1">
    <source>
        <dbReference type="SAM" id="Phobius"/>
    </source>
</evidence>
<gene>
    <name evidence="2" type="ORF">SAMN04488502_101167</name>
</gene>
<dbReference type="STRING" id="146817.SAMN04488502_101167"/>
<dbReference type="EMBL" id="FNHB01000001">
    <property type="protein sequence ID" value="SDL54746.1"/>
    <property type="molecule type" value="Genomic_DNA"/>
</dbReference>
<dbReference type="PANTHER" id="PTHR31446:SF29">
    <property type="entry name" value="ACID PHOSPHATASE_VANADIUM-DEPENDENT HALOPEROXIDASE-RELATED PROTEIN"/>
    <property type="match status" value="1"/>
</dbReference>
<keyword evidence="1" id="KW-0472">Membrane</keyword>
<organism evidence="2 3">
    <name type="scientific">Dendrosporobacter quercicolus</name>
    <dbReference type="NCBI Taxonomy" id="146817"/>
    <lineage>
        <taxon>Bacteria</taxon>
        <taxon>Bacillati</taxon>
        <taxon>Bacillota</taxon>
        <taxon>Negativicutes</taxon>
        <taxon>Selenomonadales</taxon>
        <taxon>Sporomusaceae</taxon>
        <taxon>Dendrosporobacter</taxon>
    </lineage>
</organism>
<accession>A0A1G9KYT0</accession>
<sequence length="154" mass="16341">MANVFVALGQNVVFMSAVTAWFLAQVLKTLTSYWKHGEFNAERLVGAGGMPSSHTALVVGLASAVGLHEGLQSSLFGIAVILAGIVMYDAAGVRQAAGKQAKVINKLVRQLRVEHTINDIRLKELLGHTPLEVMAGALLGFAVAYGLNKLMLLS</sequence>
<feature type="transmembrane region" description="Helical" evidence="1">
    <location>
        <begin position="71"/>
        <end position="91"/>
    </location>
</feature>
<keyword evidence="3" id="KW-1185">Reference proteome</keyword>
<feature type="transmembrane region" description="Helical" evidence="1">
    <location>
        <begin position="6"/>
        <end position="24"/>
    </location>
</feature>
<dbReference type="AlphaFoldDB" id="A0A1G9KYT0"/>
<feature type="transmembrane region" description="Helical" evidence="1">
    <location>
        <begin position="125"/>
        <end position="147"/>
    </location>
</feature>
<dbReference type="InterPro" id="IPR003832">
    <property type="entry name" value="DUF212"/>
</dbReference>
<dbReference type="OrthoDB" id="9792681at2"/>
<dbReference type="Pfam" id="PF02681">
    <property type="entry name" value="DUF212"/>
    <property type="match status" value="1"/>
</dbReference>
<dbReference type="RefSeq" id="WP_092067341.1">
    <property type="nucleotide sequence ID" value="NZ_FNHB01000001.1"/>
</dbReference>
<proteinExistence type="predicted"/>
<dbReference type="Proteomes" id="UP000214880">
    <property type="component" value="Unassembled WGS sequence"/>
</dbReference>
<keyword evidence="1" id="KW-1133">Transmembrane helix</keyword>
<evidence type="ECO:0000313" key="2">
    <source>
        <dbReference type="EMBL" id="SDL54746.1"/>
    </source>
</evidence>
<keyword evidence="1" id="KW-0812">Transmembrane</keyword>